<evidence type="ECO:0000256" key="2">
    <source>
        <dbReference type="ARBA" id="ARBA00022741"/>
    </source>
</evidence>
<dbReference type="PANTHER" id="PTHR12358">
    <property type="entry name" value="SPHINGOSINE KINASE"/>
    <property type="match status" value="1"/>
</dbReference>
<keyword evidence="7" id="KW-1185">Reference proteome</keyword>
<dbReference type="OrthoDB" id="9786026at2"/>
<keyword evidence="4" id="KW-0067">ATP-binding</keyword>
<name>A0A556N3F3_9FLAO</name>
<evidence type="ECO:0000259" key="5">
    <source>
        <dbReference type="PROSITE" id="PS50146"/>
    </source>
</evidence>
<organism evidence="6 7">
    <name type="scientific">Fluviicola chungangensis</name>
    <dbReference type="NCBI Taxonomy" id="2597671"/>
    <lineage>
        <taxon>Bacteria</taxon>
        <taxon>Pseudomonadati</taxon>
        <taxon>Bacteroidota</taxon>
        <taxon>Flavobacteriia</taxon>
        <taxon>Flavobacteriales</taxon>
        <taxon>Crocinitomicaceae</taxon>
        <taxon>Fluviicola</taxon>
    </lineage>
</organism>
<keyword evidence="2" id="KW-0547">Nucleotide-binding</keyword>
<dbReference type="InterPro" id="IPR001206">
    <property type="entry name" value="Diacylglycerol_kinase_cat_dom"/>
</dbReference>
<reference evidence="6 7" key="1">
    <citation type="submission" date="2019-07" db="EMBL/GenBank/DDBJ databases">
        <authorList>
            <person name="Huq M.A."/>
        </authorList>
    </citation>
    <scope>NUCLEOTIDE SEQUENCE [LARGE SCALE GENOMIC DNA]</scope>
    <source>
        <strain evidence="6 7">MAH-3</strain>
    </source>
</reference>
<dbReference type="Pfam" id="PF19279">
    <property type="entry name" value="YegS_C"/>
    <property type="match status" value="1"/>
</dbReference>
<dbReference type="InterPro" id="IPR045540">
    <property type="entry name" value="YegS/DAGK_C"/>
</dbReference>
<evidence type="ECO:0000313" key="6">
    <source>
        <dbReference type="EMBL" id="TSJ46710.1"/>
    </source>
</evidence>
<comment type="caution">
    <text evidence="6">The sequence shown here is derived from an EMBL/GenBank/DDBJ whole genome shotgun (WGS) entry which is preliminary data.</text>
</comment>
<gene>
    <name evidence="6" type="ORF">FO442_05995</name>
</gene>
<dbReference type="Pfam" id="PF00781">
    <property type="entry name" value="DAGK_cat"/>
    <property type="match status" value="1"/>
</dbReference>
<evidence type="ECO:0000256" key="1">
    <source>
        <dbReference type="ARBA" id="ARBA00022679"/>
    </source>
</evidence>
<proteinExistence type="predicted"/>
<keyword evidence="3 6" id="KW-0418">Kinase</keyword>
<feature type="domain" description="DAGKc" evidence="5">
    <location>
        <begin position="1"/>
        <end position="130"/>
    </location>
</feature>
<dbReference type="GO" id="GO:0016301">
    <property type="term" value="F:kinase activity"/>
    <property type="evidence" value="ECO:0007669"/>
    <property type="project" value="UniProtKB-KW"/>
</dbReference>
<dbReference type="GO" id="GO:0005886">
    <property type="term" value="C:plasma membrane"/>
    <property type="evidence" value="ECO:0007669"/>
    <property type="project" value="TreeGrafter"/>
</dbReference>
<evidence type="ECO:0000256" key="3">
    <source>
        <dbReference type="ARBA" id="ARBA00022777"/>
    </source>
</evidence>
<dbReference type="RefSeq" id="WP_144332247.1">
    <property type="nucleotide sequence ID" value="NZ_VLPL01000002.1"/>
</dbReference>
<dbReference type="InterPro" id="IPR017438">
    <property type="entry name" value="ATP-NAD_kinase_N"/>
</dbReference>
<dbReference type="AlphaFoldDB" id="A0A556N3F3"/>
<dbReference type="Proteomes" id="UP000316008">
    <property type="component" value="Unassembled WGS sequence"/>
</dbReference>
<evidence type="ECO:0000313" key="7">
    <source>
        <dbReference type="Proteomes" id="UP000316008"/>
    </source>
</evidence>
<dbReference type="InterPro" id="IPR016064">
    <property type="entry name" value="NAD/diacylglycerol_kinase_sf"/>
</dbReference>
<sequence>MKKRIRFIINPISGGVKKARVPQMIEEHLDHDLFEYDIAITQYKQHAKSIAEESAQEGIDIVCAVGGDGSVHEVGTALIGTKCHLAIIPTGSGNGLARHLKIPLKTAQAIQNINELNSIRMDTGLANDKPFLGVGGYGFDAFIAKRFDEYHIRGFWGYTQLVYEEYFSYKPPRMKISLPDQEIKGNFLLCSIANSSEFGNGFCISPKSNVVDGQMELVLLSKFSWWRTMGVISRFFFKKIEGSRYIRIVPFQKARIILEVPLAHYDGEPFEVRKEINLEIVPCSLSVLCGKGYLEFTHLKLKTDEHVY</sequence>
<dbReference type="SUPFAM" id="SSF111331">
    <property type="entry name" value="NAD kinase/diacylglycerol kinase-like"/>
    <property type="match status" value="1"/>
</dbReference>
<dbReference type="GO" id="GO:0005524">
    <property type="term" value="F:ATP binding"/>
    <property type="evidence" value="ECO:0007669"/>
    <property type="project" value="UniProtKB-KW"/>
</dbReference>
<evidence type="ECO:0000256" key="4">
    <source>
        <dbReference type="ARBA" id="ARBA00022840"/>
    </source>
</evidence>
<dbReference type="Gene3D" id="3.40.50.10330">
    <property type="entry name" value="Probable inorganic polyphosphate/atp-NAD kinase, domain 1"/>
    <property type="match status" value="1"/>
</dbReference>
<dbReference type="EMBL" id="VLPL01000002">
    <property type="protein sequence ID" value="TSJ46710.1"/>
    <property type="molecule type" value="Genomic_DNA"/>
</dbReference>
<keyword evidence="1" id="KW-0808">Transferase</keyword>
<accession>A0A556N3F3</accession>
<protein>
    <submittedName>
        <fullName evidence="6">Diacylglycerol kinase family lipid kinase</fullName>
    </submittedName>
</protein>
<dbReference type="InterPro" id="IPR050187">
    <property type="entry name" value="Lipid_Phosphate_FormReg"/>
</dbReference>
<dbReference type="PANTHER" id="PTHR12358:SF106">
    <property type="entry name" value="LIPID KINASE YEGS"/>
    <property type="match status" value="1"/>
</dbReference>
<dbReference type="Gene3D" id="2.60.200.40">
    <property type="match status" value="1"/>
</dbReference>
<dbReference type="SMART" id="SM00046">
    <property type="entry name" value="DAGKc"/>
    <property type="match status" value="1"/>
</dbReference>
<dbReference type="PROSITE" id="PS50146">
    <property type="entry name" value="DAGK"/>
    <property type="match status" value="1"/>
</dbReference>